<dbReference type="PANTHER" id="PTHR22442">
    <property type="match status" value="1"/>
</dbReference>
<accession>A0A7K9F3I5</accession>
<keyword evidence="3" id="KW-1185">Reference proteome</keyword>
<feature type="non-terminal residue" evidence="2">
    <location>
        <position position="667"/>
    </location>
</feature>
<comment type="caution">
    <text evidence="2">The sequence shown here is derived from an EMBL/GenBank/DDBJ whole genome shotgun (WGS) entry which is preliminary data.</text>
</comment>
<feature type="compositionally biased region" description="Polar residues" evidence="1">
    <location>
        <begin position="347"/>
        <end position="357"/>
    </location>
</feature>
<feature type="compositionally biased region" description="Polar residues" evidence="1">
    <location>
        <begin position="594"/>
        <end position="606"/>
    </location>
</feature>
<evidence type="ECO:0000256" key="1">
    <source>
        <dbReference type="SAM" id="MobiDB-lite"/>
    </source>
</evidence>
<protein>
    <submittedName>
        <fullName evidence="2">F169A protein</fullName>
    </submittedName>
</protein>
<dbReference type="PANTHER" id="PTHR22442:SF3">
    <property type="entry name" value="SOLUBLE LAMIN-ASSOCIATED PROTEIN OF 75 KDA"/>
    <property type="match status" value="1"/>
</dbReference>
<dbReference type="EMBL" id="VWZL01000918">
    <property type="protein sequence ID" value="NXG83305.1"/>
    <property type="molecule type" value="Genomic_DNA"/>
</dbReference>
<feature type="compositionally biased region" description="Polar residues" evidence="1">
    <location>
        <begin position="571"/>
        <end position="585"/>
    </location>
</feature>
<dbReference type="AlphaFoldDB" id="A0A7K9F3I5"/>
<gene>
    <name evidence="2" type="primary">Fam169a</name>
    <name evidence="2" type="ORF">STEPAR_R12581</name>
</gene>
<dbReference type="InterPro" id="IPR029625">
    <property type="entry name" value="FAM169"/>
</dbReference>
<feature type="region of interest" description="Disordered" evidence="1">
    <location>
        <begin position="475"/>
        <end position="667"/>
    </location>
</feature>
<feature type="compositionally biased region" description="Basic residues" evidence="1">
    <location>
        <begin position="648"/>
        <end position="667"/>
    </location>
</feature>
<evidence type="ECO:0000313" key="2">
    <source>
        <dbReference type="EMBL" id="NXG83305.1"/>
    </source>
</evidence>
<reference evidence="2 3" key="1">
    <citation type="submission" date="2019-09" db="EMBL/GenBank/DDBJ databases">
        <title>Bird 10,000 Genomes (B10K) Project - Family phase.</title>
        <authorList>
            <person name="Zhang G."/>
        </authorList>
    </citation>
    <scope>NUCLEOTIDE SEQUENCE [LARGE SCALE GENOMIC DNA]</scope>
    <source>
        <strain evidence="2">B10K-DU-001-20</strain>
        <tissue evidence="2">Muscle</tissue>
    </source>
</reference>
<dbReference type="Proteomes" id="UP000532908">
    <property type="component" value="Unassembled WGS sequence"/>
</dbReference>
<sequence length="667" mass="74409">MTFPVDKLNSYSHEDLQSSGEEYLNDLRYRNPNDVEFFTLPDHRKIPVRLSTVGFVPLYGEEQTHKVLALFAPRDLFTAVALYVDGQWWSIDDIVTTSVPTRQGLHQVKSLGERIVLYVLNRIIYRTQEMERNDIPFLCHGANDYVKIMWKKGEAIGFYSVKPAGSACRSYGSKTYKISVLDTIFVRRRHHGKDYGLIILEDFVKSFPECALGLRYPLSAFTGFSYVCSACKKYLEKYPEDHKLLWEVQGPGCWFQRTNIMAMIQKEKMARIAASKKENKNVQAADNFQLSAAVSEASGQRPDLVTQPNVGTQTVIHVLLCSVLVPASFLWTQNTCLKRPRIRKSSQESQPGTSQGAEENVSRVSESRMYLNTCYRLELPAHTSEKSEDLKEVPEENTVEKNEEMIFENEGQSVSEAELHVSPPEKESEEEETPSEPLNGEITEETGKTSLVAEEETADEVLSGELTLLVPLILEPPAKPSEDTVSEKVLSASGSEVLPEESALAEGTTEEEQESEKTTIENAAASASKEEPSDNGLPNSMVNEAAEESVSENVPPKTASSLEDQNEEAGHNSQEAPVALSQSSLIVVELEGVSFQQPSGQEGQKNQLEEHSEESEQIDQYTQTTVERAADSSSEEAEIEVPIVDRRNLRRKAKGYKGPPKKKGKPT</sequence>
<name>A0A7K9F3I5_STEPR</name>
<proteinExistence type="predicted"/>
<feature type="compositionally biased region" description="Basic and acidic residues" evidence="1">
    <location>
        <begin position="417"/>
        <end position="426"/>
    </location>
</feature>
<organism evidence="2 3">
    <name type="scientific">Stercorarius parasiticus</name>
    <name type="common">Parasitic jaeger</name>
    <name type="synonym">Arctic skua</name>
    <dbReference type="NCBI Taxonomy" id="54059"/>
    <lineage>
        <taxon>Eukaryota</taxon>
        <taxon>Metazoa</taxon>
        <taxon>Chordata</taxon>
        <taxon>Craniata</taxon>
        <taxon>Vertebrata</taxon>
        <taxon>Euteleostomi</taxon>
        <taxon>Archelosauria</taxon>
        <taxon>Archosauria</taxon>
        <taxon>Dinosauria</taxon>
        <taxon>Saurischia</taxon>
        <taxon>Theropoda</taxon>
        <taxon>Coelurosauria</taxon>
        <taxon>Aves</taxon>
        <taxon>Neognathae</taxon>
        <taxon>Neoaves</taxon>
        <taxon>Charadriiformes</taxon>
        <taxon>Stercorariidae</taxon>
        <taxon>Stercorarius</taxon>
    </lineage>
</organism>
<evidence type="ECO:0000313" key="3">
    <source>
        <dbReference type="Proteomes" id="UP000532908"/>
    </source>
</evidence>
<feature type="non-terminal residue" evidence="2">
    <location>
        <position position="1"/>
    </location>
</feature>
<feature type="region of interest" description="Disordered" evidence="1">
    <location>
        <begin position="341"/>
        <end position="364"/>
    </location>
</feature>
<feature type="region of interest" description="Disordered" evidence="1">
    <location>
        <begin position="407"/>
        <end position="458"/>
    </location>
</feature>